<dbReference type="OrthoDB" id="9808272at2"/>
<dbReference type="KEGG" id="cbar:PATL70BA_3432"/>
<dbReference type="Pfam" id="PF05157">
    <property type="entry name" value="MshEN"/>
    <property type="match status" value="1"/>
</dbReference>
<gene>
    <name evidence="5" type="ORF">PATL70BA_3432</name>
</gene>
<dbReference type="AlphaFoldDB" id="A0A3P7Q0W8"/>
<evidence type="ECO:0000313" key="5">
    <source>
        <dbReference type="EMBL" id="VDN49367.1"/>
    </source>
</evidence>
<dbReference type="InterPro" id="IPR037257">
    <property type="entry name" value="T2SS_E_N_sf"/>
</dbReference>
<comment type="similarity">
    <text evidence="1">Belongs to the GSP E family.</text>
</comment>
<reference evidence="5 6" key="1">
    <citation type="submission" date="2018-09" db="EMBL/GenBank/DDBJ databases">
        <authorList>
            <person name="Postec A."/>
        </authorList>
    </citation>
    <scope>NUCLEOTIDE SEQUENCE [LARGE SCALE GENOMIC DNA]</scope>
    <source>
        <strain evidence="5">70B-A</strain>
    </source>
</reference>
<evidence type="ECO:0000256" key="2">
    <source>
        <dbReference type="ARBA" id="ARBA00022741"/>
    </source>
</evidence>
<evidence type="ECO:0000256" key="1">
    <source>
        <dbReference type="ARBA" id="ARBA00006611"/>
    </source>
</evidence>
<dbReference type="FunFam" id="3.30.450.90:FF:000001">
    <property type="entry name" value="Type II secretion system ATPase GspE"/>
    <property type="match status" value="1"/>
</dbReference>
<dbReference type="GO" id="GO:0016887">
    <property type="term" value="F:ATP hydrolysis activity"/>
    <property type="evidence" value="ECO:0007669"/>
    <property type="project" value="TreeGrafter"/>
</dbReference>
<keyword evidence="2" id="KW-0547">Nucleotide-binding</keyword>
<proteinExistence type="inferred from homology"/>
<dbReference type="PANTHER" id="PTHR30258">
    <property type="entry name" value="TYPE II SECRETION SYSTEM PROTEIN GSPE-RELATED"/>
    <property type="match status" value="1"/>
</dbReference>
<sequence length="566" mass="63024">MRNFKKKLRIGDLLLQYGIITEEQLQTALSHQKSDGGKIGETLISLGYVTKQNINEVLEYQLGIPYVDLTEYNIDKDATSVITETLARRHLLIPIKITETELYVAMEDPLNIFAIDDVRIFSGKDIIPMLATEDQVLKAIDLHYGKEQANQAAEQYKAEHSTEIDQGLQDLEGASDSAVKNAPIVKLVNTILEQGVHNRASDVHIEPYEKRIRVRYRIDGNLKQLFEYEPSLLSAIVARIKIMGGMDIAEKRKPQDGRISITVDRLEYDIRVSSLPTTYGEKVVMRINSKEGFNKGKSELGLFRDDLEKFENILSNPFGIILVTGPTGSGKSTTLYTALNEINDEEINIVTVEDPVESQIQGINQVQVNVKAGLSFATALRSILRQDPDVIMIGEIRDGETAEIAVKASVTGHLVVSTLHTNDAPSSITRLMDMGIEPFLIGASVVGVIAQRLVRRLCPKCRTKAPATEFEKNILNISEEDDLQLYKAVGCHVCNHTGYMGRIGVYEIMPVGHEIRNIINKRGNADDIRKVAMNTGMKTLKFNATRLVMDGITTVDELLRIAYGTD</sequence>
<dbReference type="Pfam" id="PF00437">
    <property type="entry name" value="T2SSE"/>
    <property type="match status" value="1"/>
</dbReference>
<dbReference type="SMART" id="SM00382">
    <property type="entry name" value="AAA"/>
    <property type="match status" value="1"/>
</dbReference>
<dbReference type="EMBL" id="LR130778">
    <property type="protein sequence ID" value="VDN49367.1"/>
    <property type="molecule type" value="Genomic_DNA"/>
</dbReference>
<dbReference type="Proteomes" id="UP000279029">
    <property type="component" value="Chromosome"/>
</dbReference>
<dbReference type="Gene3D" id="3.40.50.300">
    <property type="entry name" value="P-loop containing nucleotide triphosphate hydrolases"/>
    <property type="match status" value="1"/>
</dbReference>
<dbReference type="InterPro" id="IPR027417">
    <property type="entry name" value="P-loop_NTPase"/>
</dbReference>
<keyword evidence="6" id="KW-1185">Reference proteome</keyword>
<dbReference type="GO" id="GO:0005886">
    <property type="term" value="C:plasma membrane"/>
    <property type="evidence" value="ECO:0007669"/>
    <property type="project" value="TreeGrafter"/>
</dbReference>
<keyword evidence="3" id="KW-0067">ATP-binding</keyword>
<organism evidence="5 6">
    <name type="scientific">Petrocella atlantisensis</name>
    <dbReference type="NCBI Taxonomy" id="2173034"/>
    <lineage>
        <taxon>Bacteria</taxon>
        <taxon>Bacillati</taxon>
        <taxon>Bacillota</taxon>
        <taxon>Clostridia</taxon>
        <taxon>Lachnospirales</taxon>
        <taxon>Vallitaleaceae</taxon>
        <taxon>Petrocella</taxon>
    </lineage>
</organism>
<dbReference type="GO" id="GO:0005524">
    <property type="term" value="F:ATP binding"/>
    <property type="evidence" value="ECO:0007669"/>
    <property type="project" value="UniProtKB-KW"/>
</dbReference>
<dbReference type="FunFam" id="3.30.300.160:FF:000002">
    <property type="entry name" value="Type II secretion system protein E"/>
    <property type="match status" value="1"/>
</dbReference>
<protein>
    <submittedName>
        <fullName evidence="5">Type II secretion system protein GspE</fullName>
    </submittedName>
</protein>
<dbReference type="PANTHER" id="PTHR30258:SF1">
    <property type="entry name" value="PROTEIN TRANSPORT PROTEIN HOFB HOMOLOG"/>
    <property type="match status" value="1"/>
</dbReference>
<evidence type="ECO:0000313" key="6">
    <source>
        <dbReference type="Proteomes" id="UP000279029"/>
    </source>
</evidence>
<dbReference type="SUPFAM" id="SSF52540">
    <property type="entry name" value="P-loop containing nucleoside triphosphate hydrolases"/>
    <property type="match status" value="1"/>
</dbReference>
<dbReference type="InterPro" id="IPR007831">
    <property type="entry name" value="T2SS_GspE_N"/>
</dbReference>
<dbReference type="CDD" id="cd01129">
    <property type="entry name" value="PulE-GspE-like"/>
    <property type="match status" value="1"/>
</dbReference>
<accession>A0A3P7Q0W8</accession>
<dbReference type="SUPFAM" id="SSF160246">
    <property type="entry name" value="EspE N-terminal domain-like"/>
    <property type="match status" value="1"/>
</dbReference>
<dbReference type="InterPro" id="IPR003593">
    <property type="entry name" value="AAA+_ATPase"/>
</dbReference>
<dbReference type="FunFam" id="3.40.50.300:FF:000398">
    <property type="entry name" value="Type IV pilus assembly ATPase PilB"/>
    <property type="match status" value="1"/>
</dbReference>
<dbReference type="RefSeq" id="WP_125138339.1">
    <property type="nucleotide sequence ID" value="NZ_LR130778.1"/>
</dbReference>
<evidence type="ECO:0000259" key="4">
    <source>
        <dbReference type="PROSITE" id="PS00662"/>
    </source>
</evidence>
<dbReference type="PROSITE" id="PS00662">
    <property type="entry name" value="T2SP_E"/>
    <property type="match status" value="1"/>
</dbReference>
<feature type="domain" description="Bacterial type II secretion system protein E" evidence="4">
    <location>
        <begin position="384"/>
        <end position="398"/>
    </location>
</feature>
<name>A0A3P7Q0W8_9FIRM</name>
<dbReference type="InterPro" id="IPR001482">
    <property type="entry name" value="T2SS/T4SS_dom"/>
</dbReference>
<dbReference type="Gene3D" id="3.30.450.90">
    <property type="match status" value="1"/>
</dbReference>
<evidence type="ECO:0000256" key="3">
    <source>
        <dbReference type="ARBA" id="ARBA00022840"/>
    </source>
</evidence>
<dbReference type="Gene3D" id="3.30.300.160">
    <property type="entry name" value="Type II secretion system, protein E, N-terminal domain"/>
    <property type="match status" value="1"/>
</dbReference>